<dbReference type="OrthoDB" id="432645at2759"/>
<dbReference type="GO" id="GO:0003735">
    <property type="term" value="F:structural constituent of ribosome"/>
    <property type="evidence" value="ECO:0007669"/>
    <property type="project" value="InterPro"/>
</dbReference>
<accession>A0A899G0A8</accession>
<dbReference type="InterPro" id="IPR001857">
    <property type="entry name" value="Ribosomal_bL19"/>
</dbReference>
<evidence type="ECO:0000313" key="4">
    <source>
        <dbReference type="EMBL" id="QSL64939.1"/>
    </source>
</evidence>
<dbReference type="GO" id="GO:0006412">
    <property type="term" value="P:translation"/>
    <property type="evidence" value="ECO:0007669"/>
    <property type="project" value="InterPro"/>
</dbReference>
<gene>
    <name evidence="4" type="ORF">MERGE_002243</name>
</gene>
<keyword evidence="5" id="KW-1185">Reference proteome</keyword>
<dbReference type="Pfam" id="PF01245">
    <property type="entry name" value="Ribosomal_L19"/>
    <property type="match status" value="1"/>
</dbReference>
<dbReference type="GO" id="GO:0005762">
    <property type="term" value="C:mitochondrial large ribosomal subunit"/>
    <property type="evidence" value="ECO:0007669"/>
    <property type="project" value="TreeGrafter"/>
</dbReference>
<dbReference type="EMBL" id="CP054535">
    <property type="protein sequence ID" value="QSL64939.1"/>
    <property type="molecule type" value="Genomic_DNA"/>
</dbReference>
<keyword evidence="3" id="KW-0687">Ribonucleoprotein</keyword>
<reference evidence="4" key="1">
    <citation type="submission" date="2020-06" db="EMBL/GenBank/DDBJ databases">
        <title>Genomes of multiple members of Pneumocystis genus reveal paths to human pathogen Pneumocystis jirovecii.</title>
        <authorList>
            <person name="Cisse O.H."/>
            <person name="Ma L."/>
            <person name="Dekker J."/>
            <person name="Khil P."/>
            <person name="Jo J."/>
            <person name="Brenchley J."/>
            <person name="Blair R."/>
            <person name="Pahar B."/>
            <person name="Chabe M."/>
            <person name="Van Rompay K.A."/>
            <person name="Keesler R."/>
            <person name="Sukura A."/>
            <person name="Hirsch V."/>
            <person name="Kutty G."/>
            <person name="Liu Y."/>
            <person name="Peng L."/>
            <person name="Chen J."/>
            <person name="Song J."/>
            <person name="Weissenbacher-Lang C."/>
            <person name="Xu J."/>
            <person name="Upham N.S."/>
            <person name="Stajich J.E."/>
            <person name="Cuomo C.A."/>
            <person name="Cushion M.T."/>
            <person name="Kovacs J.A."/>
        </authorList>
    </citation>
    <scope>NUCLEOTIDE SEQUENCE</scope>
    <source>
        <strain evidence="4">2A</strain>
    </source>
</reference>
<evidence type="ECO:0000313" key="5">
    <source>
        <dbReference type="Proteomes" id="UP000663699"/>
    </source>
</evidence>
<protein>
    <recommendedName>
        <fullName evidence="6">Ribosomal protein L19</fullName>
    </recommendedName>
</protein>
<proteinExistence type="inferred from homology"/>
<name>A0A899G0A8_9ASCO</name>
<dbReference type="InterPro" id="IPR008991">
    <property type="entry name" value="Translation_prot_SH3-like_sf"/>
</dbReference>
<dbReference type="PRINTS" id="PR00061">
    <property type="entry name" value="RIBOSOMALL19"/>
</dbReference>
<sequence>MGGFFFFFSRFSSSITKKGNNLKKIPIYDDLPVLFKGDALKKVQLSQIQILDPTNERTLLFSKKNSNSARPGDILQVETYNALPNKSNISTFSGYLIAVHRKGIDTSFRLRNHILKTGVEVKFNLYSPAIKSIKILLKKAIGRVRRAKLYYLRQPKHNPGSVENLLRQKEKQCKID</sequence>
<comment type="similarity">
    <text evidence="1">Belongs to the bacterial ribosomal protein bL19 family.</text>
</comment>
<evidence type="ECO:0000256" key="2">
    <source>
        <dbReference type="ARBA" id="ARBA00022980"/>
    </source>
</evidence>
<dbReference type="PANTHER" id="PTHR15680:SF9">
    <property type="entry name" value="LARGE RIBOSOMAL SUBUNIT PROTEIN BL19M"/>
    <property type="match status" value="1"/>
</dbReference>
<organism evidence="4 5">
    <name type="scientific">Pneumocystis wakefieldiae</name>
    <dbReference type="NCBI Taxonomy" id="38082"/>
    <lineage>
        <taxon>Eukaryota</taxon>
        <taxon>Fungi</taxon>
        <taxon>Dikarya</taxon>
        <taxon>Ascomycota</taxon>
        <taxon>Taphrinomycotina</taxon>
        <taxon>Pneumocystomycetes</taxon>
        <taxon>Pneumocystaceae</taxon>
        <taxon>Pneumocystis</taxon>
    </lineage>
</organism>
<dbReference type="InterPro" id="IPR038657">
    <property type="entry name" value="Ribosomal_bL19_sf"/>
</dbReference>
<dbReference type="Proteomes" id="UP000663699">
    <property type="component" value="Chromosome 4"/>
</dbReference>
<dbReference type="AlphaFoldDB" id="A0A899G0A8"/>
<evidence type="ECO:0000256" key="3">
    <source>
        <dbReference type="ARBA" id="ARBA00023274"/>
    </source>
</evidence>
<evidence type="ECO:0000256" key="1">
    <source>
        <dbReference type="ARBA" id="ARBA00005781"/>
    </source>
</evidence>
<dbReference type="Gene3D" id="2.30.30.790">
    <property type="match status" value="1"/>
</dbReference>
<evidence type="ECO:0008006" key="6">
    <source>
        <dbReference type="Google" id="ProtNLM"/>
    </source>
</evidence>
<dbReference type="PANTHER" id="PTHR15680">
    <property type="entry name" value="RIBOSOMAL PROTEIN L19"/>
    <property type="match status" value="1"/>
</dbReference>
<keyword evidence="2" id="KW-0689">Ribosomal protein</keyword>
<dbReference type="SUPFAM" id="SSF50104">
    <property type="entry name" value="Translation proteins SH3-like domain"/>
    <property type="match status" value="1"/>
</dbReference>